<sequence length="165" mass="19332">MQVRCPRCNYSFLFDPSDLSAYQGGALESENSDQEPEHNRSLKGFSLFLRKHFENLRDRFRKKNTESTPDHQFQWENPFRTIRNGGHQAPTFSSKYREFSKRLARNILIAFVLIGIIRTCFFPAGKESEKVRIEWEEAPPDQQQVPQEPPPNPPSDSEEEPQYQI</sequence>
<name>A0A2M9ZJA7_9LEPT</name>
<reference evidence="5 6" key="1">
    <citation type="submission" date="2017-07" db="EMBL/GenBank/DDBJ databases">
        <title>Leptospira spp. isolated from tropical soils.</title>
        <authorList>
            <person name="Thibeaux R."/>
            <person name="Iraola G."/>
            <person name="Ferres I."/>
            <person name="Bierque E."/>
            <person name="Girault D."/>
            <person name="Soupe-Gilbert M.-E."/>
            <person name="Picardeau M."/>
            <person name="Goarant C."/>
        </authorList>
    </citation>
    <scope>NUCLEOTIDE SEQUENCE [LARGE SCALE GENOMIC DNA]</scope>
    <source>
        <strain evidence="4 6">FH1-B-B1</strain>
        <strain evidence="3 5">FH1-B-C1</strain>
    </source>
</reference>
<comment type="caution">
    <text evidence="4">The sequence shown here is derived from an EMBL/GenBank/DDBJ whole genome shotgun (WGS) entry which is preliminary data.</text>
</comment>
<dbReference type="EMBL" id="NPDZ01000013">
    <property type="protein sequence ID" value="PJZ72101.1"/>
    <property type="molecule type" value="Genomic_DNA"/>
</dbReference>
<protein>
    <submittedName>
        <fullName evidence="4">Uncharacterized protein</fullName>
    </submittedName>
</protein>
<keyword evidence="2" id="KW-0812">Transmembrane</keyword>
<evidence type="ECO:0000313" key="4">
    <source>
        <dbReference type="EMBL" id="PJZ72101.1"/>
    </source>
</evidence>
<evidence type="ECO:0000313" key="5">
    <source>
        <dbReference type="Proteomes" id="UP000231962"/>
    </source>
</evidence>
<keyword evidence="5" id="KW-1185">Reference proteome</keyword>
<dbReference type="Proteomes" id="UP000231962">
    <property type="component" value="Unassembled WGS sequence"/>
</dbReference>
<evidence type="ECO:0000313" key="3">
    <source>
        <dbReference type="EMBL" id="PJZ68403.1"/>
    </source>
</evidence>
<organism evidence="4 6">
    <name type="scientific">Leptospira perolatii</name>
    <dbReference type="NCBI Taxonomy" id="2023191"/>
    <lineage>
        <taxon>Bacteria</taxon>
        <taxon>Pseudomonadati</taxon>
        <taxon>Spirochaetota</taxon>
        <taxon>Spirochaetia</taxon>
        <taxon>Leptospirales</taxon>
        <taxon>Leptospiraceae</taxon>
        <taxon>Leptospira</taxon>
    </lineage>
</organism>
<feature type="region of interest" description="Disordered" evidence="1">
    <location>
        <begin position="132"/>
        <end position="165"/>
    </location>
</feature>
<keyword evidence="2" id="KW-0472">Membrane</keyword>
<dbReference type="EMBL" id="NPDY01000023">
    <property type="protein sequence ID" value="PJZ68403.1"/>
    <property type="molecule type" value="Genomic_DNA"/>
</dbReference>
<evidence type="ECO:0000313" key="6">
    <source>
        <dbReference type="Proteomes" id="UP000231990"/>
    </source>
</evidence>
<keyword evidence="2" id="KW-1133">Transmembrane helix</keyword>
<feature type="compositionally biased region" description="Acidic residues" evidence="1">
    <location>
        <begin position="156"/>
        <end position="165"/>
    </location>
</feature>
<proteinExistence type="predicted"/>
<evidence type="ECO:0000256" key="1">
    <source>
        <dbReference type="SAM" id="MobiDB-lite"/>
    </source>
</evidence>
<evidence type="ECO:0000256" key="2">
    <source>
        <dbReference type="SAM" id="Phobius"/>
    </source>
</evidence>
<gene>
    <name evidence="3" type="ORF">CH360_16215</name>
    <name evidence="4" type="ORF">CH373_16015</name>
</gene>
<accession>A0A2M9ZJA7</accession>
<dbReference type="Proteomes" id="UP000231990">
    <property type="component" value="Unassembled WGS sequence"/>
</dbReference>
<feature type="transmembrane region" description="Helical" evidence="2">
    <location>
        <begin position="103"/>
        <end position="124"/>
    </location>
</feature>
<dbReference type="AlphaFoldDB" id="A0A2M9ZJA7"/>